<dbReference type="InterPro" id="IPR011992">
    <property type="entry name" value="EF-hand-dom_pair"/>
</dbReference>
<feature type="domain" description="EF-hand" evidence="1">
    <location>
        <begin position="487"/>
        <end position="522"/>
    </location>
</feature>
<protein>
    <recommendedName>
        <fullName evidence="1">EF-hand domain-containing protein</fullName>
    </recommendedName>
</protein>
<dbReference type="SMART" id="SM00054">
    <property type="entry name" value="EFh"/>
    <property type="match status" value="4"/>
</dbReference>
<keyword evidence="3" id="KW-1185">Reference proteome</keyword>
<dbReference type="GO" id="GO:0005509">
    <property type="term" value="F:calcium ion binding"/>
    <property type="evidence" value="ECO:0007669"/>
    <property type="project" value="InterPro"/>
</dbReference>
<dbReference type="PANTHER" id="PTHR20875">
    <property type="entry name" value="EF-HAND CALCIUM-BINDING DOMAIN-CONTAINING PROTEIN 6-RELATED"/>
    <property type="match status" value="1"/>
</dbReference>
<accession>A0AAD9UCN8</accession>
<feature type="domain" description="EF-hand" evidence="1">
    <location>
        <begin position="624"/>
        <end position="651"/>
    </location>
</feature>
<proteinExistence type="predicted"/>
<dbReference type="PANTHER" id="PTHR20875:SF0">
    <property type="entry name" value="GH12158P"/>
    <property type="match status" value="1"/>
</dbReference>
<sequence>MATASVLRLEDEIRTTSLTKRIRPEQFFLDFDPLRSGYVTESQFFRILWENLGVKLNEDQEKMVAAKYMFKGDGNVNYRTFCKVISQPFKADDLTRPPDVQKVDAKEFLGTSRSLQPLNEDQERRVEALLQRLNEFYTYHGINLRTSCEDFDWHHRGVIQESQFYRSFPKPPGVTDEDVFLLVLKYRDPDKPGLVNYLNIHHDLLAVSQRDSDIAKSAFPHYKNVTDYLPTQPDVDLTLQQIFDKIRVAIYKNRVRSIEYFKDYDRLRSGIITEHQFNSAIVLAIGKEAQLSPPEVQKIIEYYRTPDGRVQYKEFCDMLEHAFNVPELEKKPTIDVVRPPAGALGRNLPIMTDEDERRVVEVVNRLAEEVRKRRILVYPYFKDFDRANSYSRVITPMQFRRILHFLTLNVNEEDFKLLCRKFADQTSGDINYPAFVQTIDQDFVNYTQGLIQGIEYKSFPKFEDKIVDIRDVNMDDLMARIRHHALTKRLRVSEFFQDFDQLRSGSITKTQFRRCLSDFGLSTLGEHDLTDVQFEALAQFYKDPKLPDKIMWHKFMWDIESVFTQPGLEKDPTHQVPPSEMYLVPKPGTMQWEFASDEHHKLYNDTMTKWSERVKQRRVLVKPVFQDFDKHNNGHITRQHFRQCLRILEMSATETEMQAVEARFCDDVGFHYSRFLEELDPNPKTEMMYVKRIQNLRVVNDDKKAKEDHPVGDLESVLKKVKTMVVRERVRILEWMKDYDKLRSGRMPKSNFRRALDLCRLGLYESELALLEDHYKVPGYEDKVDYMSFTTDVESVFTVKEMEKAPLLEPERFKPPDDWSENQLSKDYEGYARNALNKMAERVRETRMQLFPLFEDFDEVHNGTVTQSQFRRVLCELELARMVPGEHEWVALQQMFGVRIGGKVMTNYNAFCDAIYGMAGFEWRRP</sequence>
<dbReference type="AlphaFoldDB" id="A0AAD9UCN8"/>
<gene>
    <name evidence="2" type="ORF">NP493_266g02009</name>
</gene>
<evidence type="ECO:0000313" key="2">
    <source>
        <dbReference type="EMBL" id="KAK2184430.1"/>
    </source>
</evidence>
<comment type="caution">
    <text evidence="2">The sequence shown here is derived from an EMBL/GenBank/DDBJ whole genome shotgun (WGS) entry which is preliminary data.</text>
</comment>
<organism evidence="2 3">
    <name type="scientific">Ridgeia piscesae</name>
    <name type="common">Tubeworm</name>
    <dbReference type="NCBI Taxonomy" id="27915"/>
    <lineage>
        <taxon>Eukaryota</taxon>
        <taxon>Metazoa</taxon>
        <taxon>Spiralia</taxon>
        <taxon>Lophotrochozoa</taxon>
        <taxon>Annelida</taxon>
        <taxon>Polychaeta</taxon>
        <taxon>Sedentaria</taxon>
        <taxon>Canalipalpata</taxon>
        <taxon>Sabellida</taxon>
        <taxon>Siboglinidae</taxon>
        <taxon>Ridgeia</taxon>
    </lineage>
</organism>
<dbReference type="Gene3D" id="1.10.238.10">
    <property type="entry name" value="EF-hand"/>
    <property type="match status" value="6"/>
</dbReference>
<reference evidence="2" key="1">
    <citation type="journal article" date="2023" name="Mol. Biol. Evol.">
        <title>Third-Generation Sequencing Reveals the Adaptive Role of the Epigenome in Three Deep-Sea Polychaetes.</title>
        <authorList>
            <person name="Perez M."/>
            <person name="Aroh O."/>
            <person name="Sun Y."/>
            <person name="Lan Y."/>
            <person name="Juniper S.K."/>
            <person name="Young C.R."/>
            <person name="Angers B."/>
            <person name="Qian P.Y."/>
        </authorList>
    </citation>
    <scope>NUCLEOTIDE SEQUENCE</scope>
    <source>
        <strain evidence="2">R07B-5</strain>
    </source>
</reference>
<dbReference type="Proteomes" id="UP001209878">
    <property type="component" value="Unassembled WGS sequence"/>
</dbReference>
<dbReference type="InterPro" id="IPR052603">
    <property type="entry name" value="EFCB6"/>
</dbReference>
<dbReference type="SUPFAM" id="SSF47473">
    <property type="entry name" value="EF-hand"/>
    <property type="match status" value="5"/>
</dbReference>
<dbReference type="InterPro" id="IPR002048">
    <property type="entry name" value="EF_hand_dom"/>
</dbReference>
<dbReference type="PROSITE" id="PS50222">
    <property type="entry name" value="EF_HAND_2"/>
    <property type="match status" value="2"/>
</dbReference>
<name>A0AAD9UCN8_RIDPI</name>
<evidence type="ECO:0000313" key="3">
    <source>
        <dbReference type="Proteomes" id="UP001209878"/>
    </source>
</evidence>
<evidence type="ECO:0000259" key="1">
    <source>
        <dbReference type="PROSITE" id="PS50222"/>
    </source>
</evidence>
<dbReference type="EMBL" id="JAODUO010000265">
    <property type="protein sequence ID" value="KAK2184430.1"/>
    <property type="molecule type" value="Genomic_DNA"/>
</dbReference>